<feature type="region of interest" description="Disordered" evidence="1">
    <location>
        <begin position="946"/>
        <end position="975"/>
    </location>
</feature>
<evidence type="ECO:0000313" key="3">
    <source>
        <dbReference type="EMBL" id="GIM01151.1"/>
    </source>
</evidence>
<feature type="region of interest" description="Disordered" evidence="1">
    <location>
        <begin position="785"/>
        <end position="912"/>
    </location>
</feature>
<feature type="region of interest" description="Disordered" evidence="1">
    <location>
        <begin position="1238"/>
        <end position="1266"/>
    </location>
</feature>
<feature type="region of interest" description="Disordered" evidence="1">
    <location>
        <begin position="610"/>
        <end position="661"/>
    </location>
</feature>
<feature type="compositionally biased region" description="Low complexity" evidence="1">
    <location>
        <begin position="651"/>
        <end position="661"/>
    </location>
</feature>
<keyword evidence="5" id="KW-1185">Reference proteome</keyword>
<dbReference type="EMBL" id="BNCP01000008">
    <property type="protein sequence ID" value="GIL76442.1"/>
    <property type="molecule type" value="Genomic_DNA"/>
</dbReference>
<dbReference type="Proteomes" id="UP000747110">
    <property type="component" value="Unassembled WGS sequence"/>
</dbReference>
<sequence length="1266" mass="132407">MCPCNAEQQLLQVHRAVQNWERCKSDLHAATRALTSATGLLRCCLDTWPPAQIASELQPPGATLPGLIAPGGTCTGELPGDGDGALAGAANSSIIKRPNQLSRDATKYPSDCGTEQVLQPPTAASDVHDWAGAPKPPVDVQKLLALVCQELAQAQYLHALALCSAGYGAMADPWVAGLGYRMRLSDEVWAACAASVGHLSGADAALAANAGPFDPSDAPYWSPGTTASKAAPAPAPSISRSKSVAPAAVAPSSASKPFSTAVTFASAIAAGGYDLSTDSAAPLLGVARATEGGTVGLVSDLSPPLVPPLICDGVLPVALLYRLAAAFDPAGATPYWRQHRYGEHETPFFSYLYRLDQPPSSASSASYGVVEEAIQVLYQTLLRGGLRQVEEREVEKEGERRSEPKSTSSTAAAAAAAVDAVATALRSVVVAEWWAHTRDPMSAHQLHFDVNEDVLRRGLENYQLAHPVLSSVLFLPPAPPAIRACLHPADAVAAAEAIAEAEAEFSVTGSSAGPLEPRPGSWQERGVCPGGPTLVLDQTPSGARSSSTTTARPAAADAIAPTTVATTAAAAACGRSPLALGACAVGPRPNRLLLFPGDLLHGVMPQPLSTQVLQRSSHPSALEQYPAPPQEQPPEGRCLNRQPQRGRRGSRYGPGRRAGGAAPSRITLIVAWWGAERVRTATSAPPLVPPRRRGDMGPQSHAASVPFRAGGEDGLAAVTVTTGEGGQGIRGEALAVKEDRKRRWAAVVPDAQGDLVHVVEEMGVESAEEEDAGSARGKKRLLLQLAGSKGPNNGAVDDGGRDEDKFTRFDNQRGRACAAITTTTTTTTAPMSHGSTGSESNGESSENSAGNSDTSGSTGQTPTSSGSTSHSRDCSSGDDEDDNDDVDREKDTSEEDVDEEEQQQSGDGGTRSMARVARYWRHDLDWRHAGALRTGMLLPPLTTRDGLLSPCKQRPNQSQSSEPGSISGEVRGTDPQNAAAAERFVSVNNRSDCISGVTRICPAKSPPRTNRLALSWRHWFAALRKDSSQVPAIRVGVSREASGEGGATGPPLQWKIPPCISPAWVRVKRPPGSPISAASSGDAVATAAAGITGAAGEGIEVLGPAKAEEGSSRDIGPAGGDVQLPSPAPTSRWSSEWGLGQQAVRGMAIALGLAPAMVSFEGHRRQQPMTRIKQQETAEGREEEGEEEAEEQEEVQDGDGSEEEEQSCMAALHCVMGSLELPGLRVFLRHPRELERLYLPPPPSVGADSFPHRQSAAAAVSPVENE</sequence>
<reference evidence="3" key="1">
    <citation type="journal article" date="2021" name="Proc. Natl. Acad. Sci. U.S.A.">
        <title>Three genomes in the algal genus Volvox reveal the fate of a haploid sex-determining region after a transition to homothallism.</title>
        <authorList>
            <person name="Yamamoto K."/>
            <person name="Hamaji T."/>
            <person name="Kawai-Toyooka H."/>
            <person name="Matsuzaki R."/>
            <person name="Takahashi F."/>
            <person name="Nishimura Y."/>
            <person name="Kawachi M."/>
            <person name="Noguchi H."/>
            <person name="Minakuchi Y."/>
            <person name="Umen J.G."/>
            <person name="Toyoda A."/>
            <person name="Nozaki H."/>
        </authorList>
    </citation>
    <scope>NUCLEOTIDE SEQUENCE</scope>
    <source>
        <strain evidence="3">NIES-3785</strain>
        <strain evidence="2">NIES-3786</strain>
    </source>
</reference>
<feature type="compositionally biased region" description="Polar residues" evidence="1">
    <location>
        <begin position="954"/>
        <end position="964"/>
    </location>
</feature>
<feature type="compositionally biased region" description="Basic and acidic residues" evidence="1">
    <location>
        <begin position="389"/>
        <end position="404"/>
    </location>
</feature>
<accession>A0A8J4LL47</accession>
<evidence type="ECO:0000313" key="2">
    <source>
        <dbReference type="EMBL" id="GIL76442.1"/>
    </source>
</evidence>
<evidence type="ECO:0000256" key="1">
    <source>
        <dbReference type="SAM" id="MobiDB-lite"/>
    </source>
</evidence>
<feature type="region of interest" description="Disordered" evidence="1">
    <location>
        <begin position="389"/>
        <end position="412"/>
    </location>
</feature>
<comment type="caution">
    <text evidence="3">The sequence shown here is derived from an EMBL/GenBank/DDBJ whole genome shotgun (WGS) entry which is preliminary data.</text>
</comment>
<name>A0A8J4LL47_9CHLO</name>
<organism evidence="3 4">
    <name type="scientific">Volvox reticuliferus</name>
    <dbReference type="NCBI Taxonomy" id="1737510"/>
    <lineage>
        <taxon>Eukaryota</taxon>
        <taxon>Viridiplantae</taxon>
        <taxon>Chlorophyta</taxon>
        <taxon>core chlorophytes</taxon>
        <taxon>Chlorophyceae</taxon>
        <taxon>CS clade</taxon>
        <taxon>Chlamydomonadales</taxon>
        <taxon>Volvocaceae</taxon>
        <taxon>Volvox</taxon>
    </lineage>
</organism>
<feature type="compositionally biased region" description="Acidic residues" evidence="1">
    <location>
        <begin position="876"/>
        <end position="902"/>
    </location>
</feature>
<feature type="compositionally biased region" description="Polar residues" evidence="1">
    <location>
        <begin position="610"/>
        <end position="619"/>
    </location>
</feature>
<evidence type="ECO:0000313" key="5">
    <source>
        <dbReference type="Proteomes" id="UP000747110"/>
    </source>
</evidence>
<feature type="compositionally biased region" description="Low complexity" evidence="1">
    <location>
        <begin position="821"/>
        <end position="869"/>
    </location>
</feature>
<proteinExistence type="predicted"/>
<feature type="compositionally biased region" description="Basic and acidic residues" evidence="1">
    <location>
        <begin position="798"/>
        <end position="813"/>
    </location>
</feature>
<feature type="region of interest" description="Disordered" evidence="1">
    <location>
        <begin position="1161"/>
        <end position="1207"/>
    </location>
</feature>
<protein>
    <submittedName>
        <fullName evidence="3">Uncharacterized protein</fullName>
    </submittedName>
</protein>
<dbReference type="OrthoDB" id="552570at2759"/>
<gene>
    <name evidence="2" type="ORF">Vretifemale_6005</name>
    <name evidence="3" type="ORF">Vretimale_5980</name>
</gene>
<dbReference type="Proteomes" id="UP000722791">
    <property type="component" value="Unassembled WGS sequence"/>
</dbReference>
<feature type="region of interest" description="Disordered" evidence="1">
    <location>
        <begin position="1107"/>
        <end position="1134"/>
    </location>
</feature>
<dbReference type="AlphaFoldDB" id="A0A8J4LL47"/>
<feature type="compositionally biased region" description="Acidic residues" evidence="1">
    <location>
        <begin position="1181"/>
        <end position="1206"/>
    </location>
</feature>
<dbReference type="EMBL" id="BNCQ01000008">
    <property type="protein sequence ID" value="GIM01151.1"/>
    <property type="molecule type" value="Genomic_DNA"/>
</dbReference>
<evidence type="ECO:0000313" key="4">
    <source>
        <dbReference type="Proteomes" id="UP000722791"/>
    </source>
</evidence>